<accession>A0A0F9M823</accession>
<evidence type="ECO:0008006" key="2">
    <source>
        <dbReference type="Google" id="ProtNLM"/>
    </source>
</evidence>
<reference evidence="1" key="1">
    <citation type="journal article" date="2015" name="Nature">
        <title>Complex archaea that bridge the gap between prokaryotes and eukaryotes.</title>
        <authorList>
            <person name="Spang A."/>
            <person name="Saw J.H."/>
            <person name="Jorgensen S.L."/>
            <person name="Zaremba-Niedzwiedzka K."/>
            <person name="Martijn J."/>
            <person name="Lind A.E."/>
            <person name="van Eijk R."/>
            <person name="Schleper C."/>
            <person name="Guy L."/>
            <person name="Ettema T.J."/>
        </authorList>
    </citation>
    <scope>NUCLEOTIDE SEQUENCE</scope>
</reference>
<comment type="caution">
    <text evidence="1">The sequence shown here is derived from an EMBL/GenBank/DDBJ whole genome shotgun (WGS) entry which is preliminary data.</text>
</comment>
<protein>
    <recommendedName>
        <fullName evidence="2">LamG-like jellyroll fold domain-containing protein</fullName>
    </recommendedName>
</protein>
<dbReference type="InterPro" id="IPR013320">
    <property type="entry name" value="ConA-like_dom_sf"/>
</dbReference>
<proteinExistence type="predicted"/>
<dbReference type="EMBL" id="LAZR01005214">
    <property type="protein sequence ID" value="KKN01864.1"/>
    <property type="molecule type" value="Genomic_DNA"/>
</dbReference>
<gene>
    <name evidence="1" type="ORF">LCGC14_1123460</name>
</gene>
<dbReference type="SUPFAM" id="SSF49899">
    <property type="entry name" value="Concanavalin A-like lectins/glucanases"/>
    <property type="match status" value="2"/>
</dbReference>
<name>A0A0F9M823_9ZZZZ</name>
<sequence>VIYMDALGVSFDDNYLIGDNLHYNNFLGSETFENYNGTYPGDYYGTESFDYRTEDDVYYGTYDFRDELGETETDIDFIYAGSFPVDVEAIVISDIEGHNNVLELDDQSVVDNWDFYDYWGSIGDGTVEFWVYFPDTDMDRNLDIRDGIFDQRLLMKWDNDNKFYYYDGGWQDSGETYVIDTWYHIKIEWECADDWHLWINGISIDGGVGWGFQGTPTSMDRIQISSDNTQIGGMYFDAIGYSWDTTSHGGLGYTVDYNILSQDIEPILEGGYEIDNIHFGDSLEVVNVLDGHNNVVNITGVGDPYIHPTGNLEAPAQWGDFVFTKGAGNTVGELETDNDANYAIIDSEATAGAESLLGTIKPADSDILTNWDDGDAAPHWSKLDEGVGGAPDGNFIKERFTGIHDRWNFDTLALPATHLVTKMIFYGYIKSDWDYGNVILITASEAIGACSWDPDDAYAWKSSTSGALSMNQADLDGFWMDVETTYDNPPGWGDYIETVYVEVYTTPYQYTVDYEITWDVADPYSIDFFEYDYRTTFAIDTDLDIYNWDTTTWLELESNTGVGWYSGSYTLTDPYISGSDEIKIRFQSASTTTNFDMELDQIALDYTDSIISFDTRSLSIYDTFSQGSGTIEFWTYFMDAPYVNKIIFNNDTMIYHDTSYYWRYDTTNVEIVALGIAQWVHFEIIWSGNDVDVYVNGIKELDTFWSDGDTTLIRVDFMSFNDYPIYVDAIGYSWDGSGVYPATYSFEDDTDGGNPAGWTLGETGGTVNVIAEKDNHKKVLELYDDDIVNSVYAKNTWTIQSDGTIEFWWAWHGDDLNAQKDFMMAYFKEDGSAKVFVIFNYYWARPGTIQVQEVGGYVPVVMDLPADIFHHIKLEFDDTANMVEITVNGVSYGDFEYRYDTTVGLTEVSFESRTTSAATPAYHWLDAIGYSWDTDYNIGDNLIQTEYYYFVGDNINSHGKEVITELEDNGWVITNYPFTSIGISGEFNSHKKLLNLTDDITTKKLQLEYTISQTSGTIEVWMKTSDVSKHSELRLLQSGVSKAMIFIDASKWQYWDGGNNDVGLVAVNDQWYHIRFDFDTTTDTLSIYIDGVLYQDEVATVAATVITTIRLSTGTGDSLYNIYFDAISYSWDEPMEFFTGSYNQHSNIEAVIDFVVDIPFEYYERDILRLITESRHFTNILATVSFNLYNFNSSSWVEISNSKSTSETLYSYTETDVITGLNKFVDSSGNVRFRYYGFNNLEFNLKIDLSDTLIYFKTVFTYEKILLLLGTWKYRFKLDEGDPTEYIQDWIYFNVIIQPPNFEGISESEYTTKWVLTSTATTGYTTTMYSDDLTTGGWWLDYPVFWYFQGINPFNHDAYTNQFGSGTNFGSLTSLVAKYSGGGSEWYRFYAGTDTDFELYFDENQTWVDQFDTSIYFRKTSQDTIYPLIYYSATSFDESTITWDNQPGLGTLLANPAIWGYGFTVDLGEGRIKTGWFVVRDSDNPLDPITVRSSEYGSSAPGLLNYYNKFYQNTGSGYAYMQTDTTETLGLKSPIFSDVSLSEGDLFTVDLQTTSDNAQLKLYDGGVLQKTINVLTANVEYDRQEVEVYVDSDVTFDQVKITSELTDTEYLKLYDIEADHWTFSQSEDQRIMYINPFGKGEIIANLGNNSLKIYDNGILQIDTYITITYDLTTYIYQSPLPETVFISFYDSNNDYLDFNKFVVYVDYTIDEVLFEDQRLSSNEFFVDEGSAIYFDVYDSFNASIYQANRLAKTFIYITLNVYELKIKNEKLIPVEYTLKNNDTAITKSGHLFEDEILEYNIASGMYIFEYLKEGESIWEEFTFSFTSNRIFVLNRSKMNFLSYSNQRGEYLEFITIKRILMGHCSMRIYFIEILE</sequence>
<organism evidence="1">
    <name type="scientific">marine sediment metagenome</name>
    <dbReference type="NCBI Taxonomy" id="412755"/>
    <lineage>
        <taxon>unclassified sequences</taxon>
        <taxon>metagenomes</taxon>
        <taxon>ecological metagenomes</taxon>
    </lineage>
</organism>
<evidence type="ECO:0000313" key="1">
    <source>
        <dbReference type="EMBL" id="KKN01864.1"/>
    </source>
</evidence>
<dbReference type="Gene3D" id="2.60.120.200">
    <property type="match status" value="1"/>
</dbReference>
<feature type="non-terminal residue" evidence="1">
    <location>
        <position position="1"/>
    </location>
</feature>